<dbReference type="RefSeq" id="WP_344975094.1">
    <property type="nucleotide sequence ID" value="NZ_BAABDD010000028.1"/>
</dbReference>
<dbReference type="Proteomes" id="UP001500908">
    <property type="component" value="Unassembled WGS sequence"/>
</dbReference>
<evidence type="ECO:0000313" key="3">
    <source>
        <dbReference type="Proteomes" id="UP001500908"/>
    </source>
</evidence>
<evidence type="ECO:0000313" key="2">
    <source>
        <dbReference type="EMBL" id="GAA3759197.1"/>
    </source>
</evidence>
<accession>A0ABP7GAJ0</accession>
<keyword evidence="1" id="KW-0472">Membrane</keyword>
<keyword evidence="1" id="KW-0812">Transmembrane</keyword>
<proteinExistence type="predicted"/>
<feature type="transmembrane region" description="Helical" evidence="1">
    <location>
        <begin position="52"/>
        <end position="77"/>
    </location>
</feature>
<keyword evidence="1" id="KW-1133">Transmembrane helix</keyword>
<keyword evidence="3" id="KW-1185">Reference proteome</keyword>
<comment type="caution">
    <text evidence="2">The sequence shown here is derived from an EMBL/GenBank/DDBJ whole genome shotgun (WGS) entry which is preliminary data.</text>
</comment>
<reference evidence="3" key="1">
    <citation type="journal article" date="2019" name="Int. J. Syst. Evol. Microbiol.">
        <title>The Global Catalogue of Microorganisms (GCM) 10K type strain sequencing project: providing services to taxonomists for standard genome sequencing and annotation.</title>
        <authorList>
            <consortium name="The Broad Institute Genomics Platform"/>
            <consortium name="The Broad Institute Genome Sequencing Center for Infectious Disease"/>
            <person name="Wu L."/>
            <person name="Ma J."/>
        </authorList>
    </citation>
    <scope>NUCLEOTIDE SEQUENCE [LARGE SCALE GENOMIC DNA]</scope>
    <source>
        <strain evidence="3">JCM 17137</strain>
    </source>
</reference>
<dbReference type="EMBL" id="BAABDD010000028">
    <property type="protein sequence ID" value="GAA3759197.1"/>
    <property type="molecule type" value="Genomic_DNA"/>
</dbReference>
<feature type="transmembrane region" description="Helical" evidence="1">
    <location>
        <begin position="89"/>
        <end position="109"/>
    </location>
</feature>
<evidence type="ECO:0000256" key="1">
    <source>
        <dbReference type="SAM" id="Phobius"/>
    </source>
</evidence>
<name>A0ABP7GAJ0_9ACTN</name>
<organism evidence="2 3">
    <name type="scientific">Salinactinospora qingdaonensis</name>
    <dbReference type="NCBI Taxonomy" id="702744"/>
    <lineage>
        <taxon>Bacteria</taxon>
        <taxon>Bacillati</taxon>
        <taxon>Actinomycetota</taxon>
        <taxon>Actinomycetes</taxon>
        <taxon>Streptosporangiales</taxon>
        <taxon>Nocardiopsidaceae</taxon>
        <taxon>Salinactinospora</taxon>
    </lineage>
</organism>
<sequence>MAALTAAPSWLLLLCDLALAATYLLFVLTDWGDNVFCGKPSGPDYAGCVDQMALFAVASLIPALLALTLMVSAFLAPSLRERPELRTRTLGYSFMAWLIAGFTFILGGLPSV</sequence>
<protein>
    <submittedName>
        <fullName evidence="2">Uncharacterized protein</fullName>
    </submittedName>
</protein>
<gene>
    <name evidence="2" type="ORF">GCM10022402_41430</name>
</gene>